<evidence type="ECO:0000313" key="1">
    <source>
        <dbReference type="EMBL" id="MPM42190.1"/>
    </source>
</evidence>
<protein>
    <submittedName>
        <fullName evidence="1">Uncharacterized protein</fullName>
    </submittedName>
</protein>
<accession>A0A644ZMN3</accession>
<sequence>MVNRVAHKVHQGIRNVVDDVFVDLGLLTHNFQLDLFAKLSVHVPHNAVHALEGGGEGNHAHRHDEVLHLPCDFPKLPRGFLKAFELELLQFRVMNDHRLGDDKLSQKVHQPIELCDADTDDGACHGCGRIPLCRALFSRGRCARSALLILDCRLVRRRIFRKSEVFQKNLLHEKPCHFVIVEVCPELHGKAAFSNDIDTGVVIDDIFWKMGDLTGKLLQLVDDVKCPDILHHAALFKESRRLITVFTLRFRPFLQTVPRGLRCRTFFCRLDFVALKPFCKLGDAVFKAFSVPVGSVTCRQFRKLGFVEVNAGEHQIGQGFNVIRKPLILPQNGEQVLHLMGEAGDAVVLHHGR</sequence>
<dbReference type="EMBL" id="VSSQ01009637">
    <property type="protein sequence ID" value="MPM42190.1"/>
    <property type="molecule type" value="Genomic_DNA"/>
</dbReference>
<proteinExistence type="predicted"/>
<dbReference type="AlphaFoldDB" id="A0A644ZMN3"/>
<name>A0A644ZMN3_9ZZZZ</name>
<gene>
    <name evidence="1" type="ORF">SDC9_88853</name>
</gene>
<organism evidence="1">
    <name type="scientific">bioreactor metagenome</name>
    <dbReference type="NCBI Taxonomy" id="1076179"/>
    <lineage>
        <taxon>unclassified sequences</taxon>
        <taxon>metagenomes</taxon>
        <taxon>ecological metagenomes</taxon>
    </lineage>
</organism>
<comment type="caution">
    <text evidence="1">The sequence shown here is derived from an EMBL/GenBank/DDBJ whole genome shotgun (WGS) entry which is preliminary data.</text>
</comment>
<reference evidence="1" key="1">
    <citation type="submission" date="2019-08" db="EMBL/GenBank/DDBJ databases">
        <authorList>
            <person name="Kucharzyk K."/>
            <person name="Murdoch R.W."/>
            <person name="Higgins S."/>
            <person name="Loffler F."/>
        </authorList>
    </citation>
    <scope>NUCLEOTIDE SEQUENCE</scope>
</reference>